<keyword evidence="5" id="KW-0732">Signal</keyword>
<name>A0A9F5ISD0_PYTBI</name>
<dbReference type="PRINTS" id="PR01535">
    <property type="entry name" value="VOMERONASL2R"/>
</dbReference>
<evidence type="ECO:0000256" key="4">
    <source>
        <dbReference type="ARBA" id="ARBA00022692"/>
    </source>
</evidence>
<evidence type="ECO:0000256" key="12">
    <source>
        <dbReference type="SAM" id="Phobius"/>
    </source>
</evidence>
<dbReference type="AlphaFoldDB" id="A0A9F5ISD0"/>
<feature type="transmembrane region" description="Helical" evidence="12">
    <location>
        <begin position="259"/>
        <end position="282"/>
    </location>
</feature>
<feature type="transmembrane region" description="Helical" evidence="12">
    <location>
        <begin position="220"/>
        <end position="239"/>
    </location>
</feature>
<feature type="transmembrane region" description="Helical" evidence="12">
    <location>
        <begin position="370"/>
        <end position="393"/>
    </location>
</feature>
<dbReference type="Pfam" id="PF07562">
    <property type="entry name" value="NCD3G"/>
    <property type="match status" value="1"/>
</dbReference>
<keyword evidence="9" id="KW-0675">Receptor</keyword>
<dbReference type="PANTHER" id="PTHR24061:SF599">
    <property type="entry name" value="G-PROTEIN COUPLED RECEPTORS FAMILY 3 PROFILE DOMAIN-CONTAINING PROTEIN"/>
    <property type="match status" value="1"/>
</dbReference>
<gene>
    <name evidence="15" type="primary">LOC103060098</name>
</gene>
<keyword evidence="11" id="KW-0807">Transducer</keyword>
<dbReference type="RefSeq" id="XP_025030639.1">
    <property type="nucleotide sequence ID" value="XM_025174871.1"/>
</dbReference>
<dbReference type="Gene3D" id="2.10.50.30">
    <property type="entry name" value="GPCR, family 3, nine cysteines domain"/>
    <property type="match status" value="1"/>
</dbReference>
<keyword evidence="14" id="KW-1185">Reference proteome</keyword>
<dbReference type="GeneID" id="103060098"/>
<dbReference type="InterPro" id="IPR028082">
    <property type="entry name" value="Peripla_BP_I"/>
</dbReference>
<evidence type="ECO:0000256" key="6">
    <source>
        <dbReference type="ARBA" id="ARBA00022989"/>
    </source>
</evidence>
<organism evidence="14 15">
    <name type="scientific">Python bivittatus</name>
    <name type="common">Burmese python</name>
    <name type="synonym">Python molurus bivittatus</name>
    <dbReference type="NCBI Taxonomy" id="176946"/>
    <lineage>
        <taxon>Eukaryota</taxon>
        <taxon>Metazoa</taxon>
        <taxon>Chordata</taxon>
        <taxon>Craniata</taxon>
        <taxon>Vertebrata</taxon>
        <taxon>Euteleostomi</taxon>
        <taxon>Lepidosauria</taxon>
        <taxon>Squamata</taxon>
        <taxon>Bifurcata</taxon>
        <taxon>Unidentata</taxon>
        <taxon>Episquamata</taxon>
        <taxon>Toxicofera</taxon>
        <taxon>Serpentes</taxon>
        <taxon>Henophidia</taxon>
        <taxon>Pythonidae</taxon>
        <taxon>Python</taxon>
    </lineage>
</organism>
<dbReference type="InterPro" id="IPR017978">
    <property type="entry name" value="GPCR_3_C"/>
</dbReference>
<comment type="similarity">
    <text evidence="2">Belongs to the G-protein coupled receptor 3 family.</text>
</comment>
<sequence length="409" mass="45685">MEKNICTGEEKLETLPVTLFETSMTAHSYCVYNAVYAVAHALHALYSSLHKQGSVLTWKLLAQKSWKMTPFSLCNDYCPSGYRKTKLEGKPFCCYDCIPCPQGKISNQTDMDDCFQCPDDHYPNKDHDSCIPKYISYLSYEEKLGTSLTTVALVLSFLTISVLGIFGKYHDTPIIKANNRSLSYTLVISLLLSFLSSLLFVGCPVKVTCLLRQTTSGVTFSVSISCILAKTMTVILAFMATKPGSKIRTWVGKRLALSIVLSCFLIQTLLCIVWLGISPPFLDFDMHSSMTEIIVECKEGSVVMFYCVLSFMGSLAIVSFFVAFLARKLPDTFQETKSITFSMLVFCSVWLSFVPAYMSTKGKYVVAVEIFSILASSGGLLACVFFPICYIIMMRPDLNKKENLIKRVD</sequence>
<dbReference type="KEGG" id="pbi:103060098"/>
<evidence type="ECO:0000256" key="5">
    <source>
        <dbReference type="ARBA" id="ARBA00022729"/>
    </source>
</evidence>
<evidence type="ECO:0000256" key="10">
    <source>
        <dbReference type="ARBA" id="ARBA00023180"/>
    </source>
</evidence>
<feature type="transmembrane region" description="Helical" evidence="12">
    <location>
        <begin position="302"/>
        <end position="326"/>
    </location>
</feature>
<dbReference type="InterPro" id="IPR000337">
    <property type="entry name" value="GPCR_3"/>
</dbReference>
<evidence type="ECO:0000256" key="8">
    <source>
        <dbReference type="ARBA" id="ARBA00023136"/>
    </source>
</evidence>
<dbReference type="InterPro" id="IPR011500">
    <property type="entry name" value="GPCR_3_9-Cys_dom"/>
</dbReference>
<dbReference type="InterPro" id="IPR009030">
    <property type="entry name" value="Growth_fac_rcpt_cys_sf"/>
</dbReference>
<evidence type="ECO:0000259" key="13">
    <source>
        <dbReference type="PROSITE" id="PS50259"/>
    </source>
</evidence>
<evidence type="ECO:0000256" key="3">
    <source>
        <dbReference type="ARBA" id="ARBA00022475"/>
    </source>
</evidence>
<dbReference type="InterPro" id="IPR000068">
    <property type="entry name" value="GPCR_3_Ca_sens_rcpt-rel"/>
</dbReference>
<proteinExistence type="inferred from homology"/>
<feature type="transmembrane region" description="Helical" evidence="12">
    <location>
        <begin position="338"/>
        <end position="358"/>
    </location>
</feature>
<evidence type="ECO:0000256" key="11">
    <source>
        <dbReference type="ARBA" id="ARBA00023224"/>
    </source>
</evidence>
<keyword evidence="4 12" id="KW-0812">Transmembrane</keyword>
<dbReference type="SUPFAM" id="SSF57184">
    <property type="entry name" value="Growth factor receptor domain"/>
    <property type="match status" value="1"/>
</dbReference>
<feature type="transmembrane region" description="Helical" evidence="12">
    <location>
        <begin position="181"/>
        <end position="200"/>
    </location>
</feature>
<dbReference type="PRINTS" id="PR00248">
    <property type="entry name" value="GPCRMGR"/>
</dbReference>
<protein>
    <submittedName>
        <fullName evidence="15">Vomeronasal type-2 receptor 26-like</fullName>
    </submittedName>
</protein>
<feature type="transmembrane region" description="Helical" evidence="12">
    <location>
        <begin position="148"/>
        <end position="169"/>
    </location>
</feature>
<evidence type="ECO:0000313" key="14">
    <source>
        <dbReference type="Proteomes" id="UP000695026"/>
    </source>
</evidence>
<dbReference type="Proteomes" id="UP000695026">
    <property type="component" value="Unplaced"/>
</dbReference>
<evidence type="ECO:0000256" key="2">
    <source>
        <dbReference type="ARBA" id="ARBA00007242"/>
    </source>
</evidence>
<reference evidence="15" key="1">
    <citation type="submission" date="2025-08" db="UniProtKB">
        <authorList>
            <consortium name="RefSeq"/>
        </authorList>
    </citation>
    <scope>IDENTIFICATION</scope>
    <source>
        <tissue evidence="15">Liver</tissue>
    </source>
</reference>
<dbReference type="SUPFAM" id="SSF53822">
    <property type="entry name" value="Periplasmic binding protein-like I"/>
    <property type="match status" value="1"/>
</dbReference>
<keyword evidence="6 12" id="KW-1133">Transmembrane helix</keyword>
<feature type="domain" description="G-protein coupled receptors family 3 profile" evidence="13">
    <location>
        <begin position="144"/>
        <end position="399"/>
    </location>
</feature>
<dbReference type="GO" id="GO:0005886">
    <property type="term" value="C:plasma membrane"/>
    <property type="evidence" value="ECO:0007669"/>
    <property type="project" value="UniProtKB-SubCell"/>
</dbReference>
<evidence type="ECO:0000256" key="7">
    <source>
        <dbReference type="ARBA" id="ARBA00023040"/>
    </source>
</evidence>
<dbReference type="FunFam" id="2.10.50.30:FF:000002">
    <property type="entry name" value="Vomeronasal 2 receptor, h1"/>
    <property type="match status" value="1"/>
</dbReference>
<evidence type="ECO:0000256" key="9">
    <source>
        <dbReference type="ARBA" id="ARBA00023170"/>
    </source>
</evidence>
<keyword evidence="7" id="KW-0297">G-protein coupled receptor</keyword>
<dbReference type="Gene3D" id="3.40.50.2300">
    <property type="match status" value="1"/>
</dbReference>
<dbReference type="PROSITE" id="PS50259">
    <property type="entry name" value="G_PROTEIN_RECEP_F3_4"/>
    <property type="match status" value="1"/>
</dbReference>
<keyword evidence="10" id="KW-0325">Glycoprotein</keyword>
<dbReference type="Pfam" id="PF00003">
    <property type="entry name" value="7tm_3"/>
    <property type="match status" value="1"/>
</dbReference>
<keyword evidence="3" id="KW-1003">Cell membrane</keyword>
<keyword evidence="8 12" id="KW-0472">Membrane</keyword>
<dbReference type="InterPro" id="IPR004073">
    <property type="entry name" value="GPCR_3_vmron_rcpt_2"/>
</dbReference>
<evidence type="ECO:0000256" key="1">
    <source>
        <dbReference type="ARBA" id="ARBA00004651"/>
    </source>
</evidence>
<accession>A0A9F5ISD0</accession>
<dbReference type="GO" id="GO:0004930">
    <property type="term" value="F:G protein-coupled receptor activity"/>
    <property type="evidence" value="ECO:0007669"/>
    <property type="project" value="UniProtKB-KW"/>
</dbReference>
<comment type="subcellular location">
    <subcellularLocation>
        <location evidence="1">Cell membrane</location>
        <topology evidence="1">Multi-pass membrane protein</topology>
    </subcellularLocation>
</comment>
<dbReference type="InterPro" id="IPR038550">
    <property type="entry name" value="GPCR_3_9-Cys_sf"/>
</dbReference>
<evidence type="ECO:0000313" key="15">
    <source>
        <dbReference type="RefSeq" id="XP_025030639.1"/>
    </source>
</evidence>
<dbReference type="OrthoDB" id="5984008at2759"/>
<dbReference type="PANTHER" id="PTHR24061">
    <property type="entry name" value="CALCIUM-SENSING RECEPTOR-RELATED"/>
    <property type="match status" value="1"/>
</dbReference>